<keyword evidence="1" id="KW-0472">Membrane</keyword>
<evidence type="ECO:0008006" key="5">
    <source>
        <dbReference type="Google" id="ProtNLM"/>
    </source>
</evidence>
<gene>
    <name evidence="3" type="ORF">EG68_10502</name>
</gene>
<feature type="signal peptide" evidence="2">
    <location>
        <begin position="1"/>
        <end position="18"/>
    </location>
</feature>
<keyword evidence="2" id="KW-0732">Signal</keyword>
<keyword evidence="4" id="KW-1185">Reference proteome</keyword>
<name>A0A8S9YRV6_9TREM</name>
<proteinExistence type="predicted"/>
<evidence type="ECO:0000313" key="3">
    <source>
        <dbReference type="EMBL" id="KAF7243546.1"/>
    </source>
</evidence>
<feature type="chain" id="PRO_5035838667" description="Thioredoxin domain-containing protein" evidence="2">
    <location>
        <begin position="19"/>
        <end position="330"/>
    </location>
</feature>
<dbReference type="SUPFAM" id="SSF52833">
    <property type="entry name" value="Thioredoxin-like"/>
    <property type="match status" value="1"/>
</dbReference>
<protein>
    <recommendedName>
        <fullName evidence="5">Thioredoxin domain-containing protein</fullName>
    </recommendedName>
</protein>
<dbReference type="EMBL" id="JTDE01006494">
    <property type="protein sequence ID" value="KAF7243546.1"/>
    <property type="molecule type" value="Genomic_DNA"/>
</dbReference>
<feature type="transmembrane region" description="Helical" evidence="1">
    <location>
        <begin position="263"/>
        <end position="284"/>
    </location>
</feature>
<comment type="caution">
    <text evidence="3">The sequence shown here is derived from an EMBL/GenBank/DDBJ whole genome shotgun (WGS) entry which is preliminary data.</text>
</comment>
<sequence length="330" mass="37337">MRQLHSVIAILVVHVVYGVDLEDEPLEDVLQSNGIKFFLNVTPAAHFSSVGVNKTIFLNTEKIDGSVAQSKWSMEEPSAIMGNTFARCNLRPFHWANASSGRLLHLARVQADRMFDSSRTRRIGSNLDTAQRNLLDEKLLSARYFPKPTTVDCYLLFVYSTKCPFSIATFPYIKALARGYPQLRVHAVHVDDYLVHRWSLRMLFVPKLELIVDHRIFREYSGSDTSLDGMIDFVWLNIRQMPKGPVGLQPEDYKQNPPFPEPGSDVCLIISWITTIAGLLYIYLQFGSNLRVFLSDLLYRISCGRIGKPSTVNLGAILSWDSGQIAPVVR</sequence>
<dbReference type="Proteomes" id="UP000822476">
    <property type="component" value="Unassembled WGS sequence"/>
</dbReference>
<keyword evidence="1" id="KW-1133">Transmembrane helix</keyword>
<reference evidence="3" key="1">
    <citation type="submission" date="2019-07" db="EMBL/GenBank/DDBJ databases">
        <title>Annotation for the trematode Paragonimus miyazaki's.</title>
        <authorList>
            <person name="Choi Y.-J."/>
        </authorList>
    </citation>
    <scope>NUCLEOTIDE SEQUENCE</scope>
    <source>
        <strain evidence="3">Japan</strain>
    </source>
</reference>
<dbReference type="AlphaFoldDB" id="A0A8S9YRV6"/>
<organism evidence="3 4">
    <name type="scientific">Paragonimus skrjabini miyazakii</name>
    <dbReference type="NCBI Taxonomy" id="59628"/>
    <lineage>
        <taxon>Eukaryota</taxon>
        <taxon>Metazoa</taxon>
        <taxon>Spiralia</taxon>
        <taxon>Lophotrochozoa</taxon>
        <taxon>Platyhelminthes</taxon>
        <taxon>Trematoda</taxon>
        <taxon>Digenea</taxon>
        <taxon>Plagiorchiida</taxon>
        <taxon>Troglotremata</taxon>
        <taxon>Troglotrematidae</taxon>
        <taxon>Paragonimus</taxon>
    </lineage>
</organism>
<evidence type="ECO:0000313" key="4">
    <source>
        <dbReference type="Proteomes" id="UP000822476"/>
    </source>
</evidence>
<accession>A0A8S9YRV6</accession>
<dbReference type="OrthoDB" id="1899781at2759"/>
<evidence type="ECO:0000256" key="1">
    <source>
        <dbReference type="SAM" id="Phobius"/>
    </source>
</evidence>
<keyword evidence="1" id="KW-0812">Transmembrane</keyword>
<dbReference type="InterPro" id="IPR036249">
    <property type="entry name" value="Thioredoxin-like_sf"/>
</dbReference>
<evidence type="ECO:0000256" key="2">
    <source>
        <dbReference type="SAM" id="SignalP"/>
    </source>
</evidence>